<organism evidence="2 3">
    <name type="scientific">Metapseudomonas furukawaii</name>
    <name type="common">Pseudomonas furukawaii</name>
    <dbReference type="NCBI Taxonomy" id="1149133"/>
    <lineage>
        <taxon>Bacteria</taxon>
        <taxon>Pseudomonadati</taxon>
        <taxon>Pseudomonadota</taxon>
        <taxon>Gammaproteobacteria</taxon>
        <taxon>Pseudomonadales</taxon>
        <taxon>Pseudomonadaceae</taxon>
        <taxon>Metapseudomonas</taxon>
    </lineage>
</organism>
<dbReference type="Proteomes" id="UP000218554">
    <property type="component" value="Chromosome"/>
</dbReference>
<dbReference type="EMBL" id="AP014862">
    <property type="protein sequence ID" value="BAU77205.1"/>
    <property type="molecule type" value="Genomic_DNA"/>
</dbReference>
<proteinExistence type="predicted"/>
<sequence length="602" mass="66705">MGAVRHESLALGGVWRIAAFGATAPHTPSPGNISSDVRFLVKLRNLEKNQSKIVQVPVGEMPLLYHEAVVVDGYISQEERFQPKLRQGNELLDYAPSNLRIFRRLATENDQLIIPPSKTGTPPADDDFNGYFLGIGQDGDPYSLIIPAAEVLRFFYATSDSFTRALFDGSILDPHSNLFYNEKLDEDGTGSMMLRKRVRDADARYLSRFAFSPYAMKQAKSLHLLWTVRNASGNPAFVSVVPPIDVEAETEFLYRQIETPGRTRKMITRILSCKCPPPCQRLLTGRETDAKPDPSPTDGSSPNGAIEGHNDTPPDTLSDRPPTGESSNSIEDPAIDERFPAFNDVDVIPHSRELVEDRSDTTKARLLPPAPISTGSVVPGKGTGGPVARTGISGALRQKKDSRHPGDTPKKLADIDASPNDLGHSAVIQRLRWMEVYTQASVCYRVVLVDLSTVGNIPVNVYPPEINGRKKKWLYTDEDNTKRRFAIVAEIKYQERYRYLLELQQLPGKQQYSTIVFWGDQEGFIESSDIAKLLLSCAIESKATLVAGECPHIQWGRLIHSQAPEHESNRETALRYLERVVTASPVFPNGRACRVSEIAAAG</sequence>
<gene>
    <name evidence="2" type="ORF">KF707C_55170</name>
</gene>
<reference evidence="2 3" key="2">
    <citation type="journal article" date="2017" name="Int. J. Syst. Evol. Microbiol.">
        <title>Pseudomonas furukawaii sp. nov., a polychlorinated biphenyl-degrading bacterium isolated from biphenyl-contaminated soil in Japan.</title>
        <authorList>
            <person name="Kimura N."/>
            <person name="Watanabe T."/>
            <person name="Suenaga H."/>
            <person name="Fujihara H."/>
            <person name="Futagami T."/>
            <person name="Goto M."/>
            <person name="Hanada S."/>
            <person name="Hirose J."/>
        </authorList>
    </citation>
    <scope>NUCLEOTIDE SEQUENCE [LARGE SCALE GENOMIC DNA]</scope>
    <source>
        <strain evidence="3">DSM 10086 / NBRC 110670 / KF707</strain>
    </source>
</reference>
<evidence type="ECO:0000256" key="1">
    <source>
        <dbReference type="SAM" id="MobiDB-lite"/>
    </source>
</evidence>
<name>A0AAD1C5N4_METFU</name>
<feature type="region of interest" description="Disordered" evidence="1">
    <location>
        <begin position="283"/>
        <end position="417"/>
    </location>
</feature>
<dbReference type="KEGG" id="pfuw:KF707C_55170"/>
<feature type="compositionally biased region" description="Basic and acidic residues" evidence="1">
    <location>
        <begin position="347"/>
        <end position="363"/>
    </location>
</feature>
<evidence type="ECO:0000313" key="3">
    <source>
        <dbReference type="Proteomes" id="UP000218554"/>
    </source>
</evidence>
<evidence type="ECO:0000313" key="2">
    <source>
        <dbReference type="EMBL" id="BAU77205.1"/>
    </source>
</evidence>
<reference evidence="3" key="1">
    <citation type="submission" date="2015-05" db="EMBL/GenBank/DDBJ databases">
        <title>Draft genome sequencing of a biphenyl-degrading bacterium, Pseudomonas balearica KF707 (=NBRC110670).</title>
        <authorList>
            <person name="Kimura N."/>
            <person name="Hirose J."/>
            <person name="Watanabe T."/>
            <person name="Suenaga H."/>
            <person name="Fujihara H."/>
            <person name="Noguchi M."/>
            <person name="Hashimoto M."/>
            <person name="Shimodaira J."/>
            <person name="Tsuchikane K."/>
            <person name="Hosoyama A."/>
            <person name="Yamazoe A."/>
            <person name="Fujita N."/>
            <person name="Furukawa K."/>
        </authorList>
    </citation>
    <scope>NUCLEOTIDE SEQUENCE [LARGE SCALE GENOMIC DNA]</scope>
    <source>
        <strain evidence="3">DSM 10086 / NBRC 110670 / KF707</strain>
    </source>
</reference>
<feature type="compositionally biased region" description="Basic and acidic residues" evidence="1">
    <location>
        <begin position="403"/>
        <end position="414"/>
    </location>
</feature>
<protein>
    <submittedName>
        <fullName evidence="2">Uncharacterized protein</fullName>
    </submittedName>
</protein>
<accession>A0AAD1C5N4</accession>
<dbReference type="AlphaFoldDB" id="A0AAD1C5N4"/>
<keyword evidence="3" id="KW-1185">Reference proteome</keyword>